<dbReference type="eggNOG" id="COG0147">
    <property type="taxonomic scope" value="Bacteria"/>
</dbReference>
<dbReference type="AlphaFoldDB" id="C6C100"/>
<dbReference type="GO" id="GO:0004049">
    <property type="term" value="F:anthranilate synthase activity"/>
    <property type="evidence" value="ECO:0007669"/>
    <property type="project" value="UniProtKB-EC"/>
</dbReference>
<evidence type="ECO:0000313" key="2">
    <source>
        <dbReference type="EMBL" id="ACS79163.1"/>
    </source>
</evidence>
<dbReference type="PANTHER" id="PTHR11236:SF50">
    <property type="entry name" value="AMINODEOXYCHORISMATE SYNTHASE COMPONENT 1"/>
    <property type="match status" value="1"/>
</dbReference>
<evidence type="ECO:0000259" key="1">
    <source>
        <dbReference type="Pfam" id="PF00425"/>
    </source>
</evidence>
<keyword evidence="3" id="KW-1185">Reference proteome</keyword>
<dbReference type="InterPro" id="IPR005801">
    <property type="entry name" value="ADC_synthase"/>
</dbReference>
<feature type="domain" description="Chorismate-utilising enzyme C-terminal" evidence="1">
    <location>
        <begin position="166"/>
        <end position="419"/>
    </location>
</feature>
<dbReference type="EC" id="4.1.3.27" evidence="2"/>
<protein>
    <submittedName>
        <fullName evidence="2">Anthranilate synthase</fullName>
        <ecNumber evidence="2">4.1.3.27</ecNumber>
    </submittedName>
</protein>
<dbReference type="OrthoDB" id="9806579at2"/>
<dbReference type="GO" id="GO:0046820">
    <property type="term" value="F:4-amino-4-deoxychorismate synthase activity"/>
    <property type="evidence" value="ECO:0007669"/>
    <property type="project" value="TreeGrafter"/>
</dbReference>
<proteinExistence type="predicted"/>
<dbReference type="GO" id="GO:0000162">
    <property type="term" value="P:L-tryptophan biosynthetic process"/>
    <property type="evidence" value="ECO:0007669"/>
    <property type="project" value="TreeGrafter"/>
</dbReference>
<dbReference type="HOGENOM" id="CLU_006493_7_2_7"/>
<dbReference type="Pfam" id="PF00425">
    <property type="entry name" value="Chorismate_bind"/>
    <property type="match status" value="1"/>
</dbReference>
<sequence length="429" mass="47738">MRTPSIISDSCSFERFREIAYHFVREHKADVLLGASEFPDSCVSYLGLEPQEELILQSGVSGSDVSLQMKDFCFAEDGPVIGYLSYELGHELRGVESNKAAGFPLMHLKKYRAVLIHDSGKSSLKLLCCDETYRSAIVDSIHKSESIPDVELPSFATDSIRMSLDKQGYEDGVARTLEYIRDGLTYQLNLTTRLSMAGGDLDPVLWFFALHKRYPAPYYALFSSGEKVVVSTSPELFLRVEQGNILSEPIKGTLRFEEYSEELVSSLQSSVKEDSELSMIVDLIRNDISSDCRYGSVVVEDHKSVFAVDNLLQMFSRVRGELAERRDCIDLLLNAFPGGSITGCPKKSSMELIDKLEPHVRGPYCGSIVIINGPQDMVASIPIRTAVYDQNTKELDYWAGSGIVIDSDPEAEYRETIAKAGKILDPESV</sequence>
<dbReference type="InterPro" id="IPR015890">
    <property type="entry name" value="Chorismate_C"/>
</dbReference>
<dbReference type="SUPFAM" id="SSF56322">
    <property type="entry name" value="ADC synthase"/>
    <property type="match status" value="1"/>
</dbReference>
<keyword evidence="2" id="KW-0456">Lyase</keyword>
<dbReference type="PANTHER" id="PTHR11236">
    <property type="entry name" value="AMINOBENZOATE/ANTHRANILATE SYNTHASE"/>
    <property type="match status" value="1"/>
</dbReference>
<dbReference type="Gene3D" id="3.60.120.10">
    <property type="entry name" value="Anthranilate synthase"/>
    <property type="match status" value="1"/>
</dbReference>
<dbReference type="KEGG" id="dsa:Desal_1099"/>
<dbReference type="STRING" id="526222.Desal_1099"/>
<reference evidence="2 3" key="1">
    <citation type="submission" date="2009-06" db="EMBL/GenBank/DDBJ databases">
        <title>Complete sequence of Desulfovibrio salexigens DSM 2638.</title>
        <authorList>
            <consortium name="US DOE Joint Genome Institute"/>
            <person name="Lucas S."/>
            <person name="Copeland A."/>
            <person name="Lapidus A."/>
            <person name="Glavina del Rio T."/>
            <person name="Tice H."/>
            <person name="Bruce D."/>
            <person name="Goodwin L."/>
            <person name="Pitluck S."/>
            <person name="Munk A.C."/>
            <person name="Brettin T."/>
            <person name="Detter J.C."/>
            <person name="Han C."/>
            <person name="Tapia R."/>
            <person name="Larimer F."/>
            <person name="Land M."/>
            <person name="Hauser L."/>
            <person name="Kyrpides N."/>
            <person name="Anderson I."/>
            <person name="Wall J.D."/>
            <person name="Arkin A.P."/>
            <person name="Dehal P."/>
            <person name="Chivian D."/>
            <person name="Giles B."/>
            <person name="Hazen T.C."/>
        </authorList>
    </citation>
    <scope>NUCLEOTIDE SEQUENCE [LARGE SCALE GENOMIC DNA]</scope>
    <source>
        <strain evidence="3">ATCC 14822 / DSM 2638 / NCIMB 8403 / VKM B-1763</strain>
    </source>
</reference>
<name>C6C100_MARSD</name>
<organism evidence="2 3">
    <name type="scientific">Maridesulfovibrio salexigens (strain ATCC 14822 / DSM 2638 / NCIMB 8403 / VKM B-1763)</name>
    <name type="common">Desulfovibrio salexigens</name>
    <dbReference type="NCBI Taxonomy" id="526222"/>
    <lineage>
        <taxon>Bacteria</taxon>
        <taxon>Pseudomonadati</taxon>
        <taxon>Thermodesulfobacteriota</taxon>
        <taxon>Desulfovibrionia</taxon>
        <taxon>Desulfovibrionales</taxon>
        <taxon>Desulfovibrionaceae</taxon>
        <taxon>Maridesulfovibrio</taxon>
    </lineage>
</organism>
<dbReference type="EMBL" id="CP001649">
    <property type="protein sequence ID" value="ACS79163.1"/>
    <property type="molecule type" value="Genomic_DNA"/>
</dbReference>
<gene>
    <name evidence="2" type="ordered locus">Desal_1099</name>
</gene>
<evidence type="ECO:0000313" key="3">
    <source>
        <dbReference type="Proteomes" id="UP000002601"/>
    </source>
</evidence>
<dbReference type="Proteomes" id="UP000002601">
    <property type="component" value="Chromosome"/>
</dbReference>
<accession>C6C100</accession>
<dbReference type="InterPro" id="IPR019999">
    <property type="entry name" value="Anth_synth_I-like"/>
</dbReference>